<dbReference type="Gene3D" id="3.40.50.300">
    <property type="entry name" value="P-loop containing nucleotide triphosphate hydrolases"/>
    <property type="match status" value="1"/>
</dbReference>
<keyword evidence="6" id="KW-1185">Reference proteome</keyword>
<evidence type="ECO:0000256" key="2">
    <source>
        <dbReference type="ARBA" id="ARBA00022741"/>
    </source>
</evidence>
<proteinExistence type="predicted"/>
<accession>A0ABU3SWD9</accession>
<evidence type="ECO:0000313" key="6">
    <source>
        <dbReference type="Proteomes" id="UP001247805"/>
    </source>
</evidence>
<evidence type="ECO:0000313" key="5">
    <source>
        <dbReference type="EMBL" id="MDU0354331.1"/>
    </source>
</evidence>
<reference evidence="5 6" key="1">
    <citation type="submission" date="2023-10" db="EMBL/GenBank/DDBJ databases">
        <title>Glaciecola aquimarina strain GGW-M5 nov., isolated from a coastal seawater.</title>
        <authorList>
            <person name="Bayburt H."/>
            <person name="Kim J.M."/>
            <person name="Choi B.J."/>
            <person name="Jeon C.O."/>
        </authorList>
    </citation>
    <scope>NUCLEOTIDE SEQUENCE [LARGE SCALE GENOMIC DNA]</scope>
    <source>
        <strain evidence="5 6">KCTC 32108</strain>
    </source>
</reference>
<dbReference type="SMART" id="SM00382">
    <property type="entry name" value="AAA"/>
    <property type="match status" value="1"/>
</dbReference>
<dbReference type="Proteomes" id="UP001247805">
    <property type="component" value="Unassembled WGS sequence"/>
</dbReference>
<dbReference type="EMBL" id="JAWDIO010000002">
    <property type="protein sequence ID" value="MDU0354331.1"/>
    <property type="molecule type" value="Genomic_DNA"/>
</dbReference>
<dbReference type="InterPro" id="IPR003593">
    <property type="entry name" value="AAA+_ATPase"/>
</dbReference>
<organism evidence="5 6">
    <name type="scientific">Paraglaciecola aquimarina</name>
    <dbReference type="NCBI Taxonomy" id="1235557"/>
    <lineage>
        <taxon>Bacteria</taxon>
        <taxon>Pseudomonadati</taxon>
        <taxon>Pseudomonadota</taxon>
        <taxon>Gammaproteobacteria</taxon>
        <taxon>Alteromonadales</taxon>
        <taxon>Alteromonadaceae</taxon>
        <taxon>Paraglaciecola</taxon>
    </lineage>
</organism>
<dbReference type="RefSeq" id="WP_316025940.1">
    <property type="nucleotide sequence ID" value="NZ_JAWDIO010000002.1"/>
</dbReference>
<dbReference type="PANTHER" id="PTHR42939">
    <property type="entry name" value="ABC TRANSPORTER ATP-BINDING PROTEIN ALBC-RELATED"/>
    <property type="match status" value="1"/>
</dbReference>
<evidence type="ECO:0000259" key="4">
    <source>
        <dbReference type="PROSITE" id="PS50893"/>
    </source>
</evidence>
<dbReference type="PANTHER" id="PTHR42939:SF3">
    <property type="entry name" value="ABC TRANSPORTER ATP-BINDING COMPONENT"/>
    <property type="match status" value="1"/>
</dbReference>
<dbReference type="InterPro" id="IPR051782">
    <property type="entry name" value="ABC_Transporter_VariousFunc"/>
</dbReference>
<dbReference type="CDD" id="cd03230">
    <property type="entry name" value="ABC_DR_subfamily_A"/>
    <property type="match status" value="1"/>
</dbReference>
<keyword evidence="3 5" id="KW-0067">ATP-binding</keyword>
<dbReference type="GO" id="GO:0005524">
    <property type="term" value="F:ATP binding"/>
    <property type="evidence" value="ECO:0007669"/>
    <property type="project" value="UniProtKB-KW"/>
</dbReference>
<gene>
    <name evidence="5" type="ORF">RS130_10655</name>
</gene>
<sequence>MQDLAIQLQNVSKHFSHFELKNINLTLPKGQIMGFVGANGAGKSTTIRLIMGLMQADKGNISVLGQSMPQMQTQIKRDVGFSSEEMKLYGAQNLAWHIHFIKNVYPNWDDNYARELLHRFDLNLEQKIKQLSKGQHIKAQLLLVLARQPKLLVLDEPTTGLDPVARQEVNNELALILKDEERTVLFSSHNTADVERISDQITFIDRGRLIDSQDKESYLENWRRIQLELPTDLPLQPSGSVIEVEQNGRIASVISNQFEPLILDAYQQQNIKILAVETMSLEEIFLANVNYRRQVQQKGAR</sequence>
<dbReference type="InterPro" id="IPR003439">
    <property type="entry name" value="ABC_transporter-like_ATP-bd"/>
</dbReference>
<dbReference type="SUPFAM" id="SSF52540">
    <property type="entry name" value="P-loop containing nucleoside triphosphate hydrolases"/>
    <property type="match status" value="1"/>
</dbReference>
<evidence type="ECO:0000256" key="1">
    <source>
        <dbReference type="ARBA" id="ARBA00022448"/>
    </source>
</evidence>
<evidence type="ECO:0000256" key="3">
    <source>
        <dbReference type="ARBA" id="ARBA00022840"/>
    </source>
</evidence>
<feature type="domain" description="ABC transporter" evidence="4">
    <location>
        <begin position="6"/>
        <end position="231"/>
    </location>
</feature>
<keyword evidence="2" id="KW-0547">Nucleotide-binding</keyword>
<comment type="caution">
    <text evidence="5">The sequence shown here is derived from an EMBL/GenBank/DDBJ whole genome shotgun (WGS) entry which is preliminary data.</text>
</comment>
<dbReference type="InterPro" id="IPR027417">
    <property type="entry name" value="P-loop_NTPase"/>
</dbReference>
<name>A0ABU3SWD9_9ALTE</name>
<protein>
    <submittedName>
        <fullName evidence="5">ABC transporter ATP-binding protein</fullName>
    </submittedName>
</protein>
<dbReference type="Pfam" id="PF00005">
    <property type="entry name" value="ABC_tran"/>
    <property type="match status" value="1"/>
</dbReference>
<dbReference type="PROSITE" id="PS50893">
    <property type="entry name" value="ABC_TRANSPORTER_2"/>
    <property type="match status" value="1"/>
</dbReference>
<keyword evidence="1" id="KW-0813">Transport</keyword>